<protein>
    <recommendedName>
        <fullName evidence="2">Telomeric single stranded DNA binding POT1/Cdc13 domain-containing protein</fullName>
    </recommendedName>
</protein>
<proteinExistence type="predicted"/>
<feature type="compositionally biased region" description="Acidic residues" evidence="1">
    <location>
        <begin position="1041"/>
        <end position="1052"/>
    </location>
</feature>
<feature type="domain" description="Telomeric single stranded DNA binding POT1/Cdc13" evidence="2">
    <location>
        <begin position="1221"/>
        <end position="1376"/>
    </location>
</feature>
<feature type="compositionally biased region" description="Polar residues" evidence="1">
    <location>
        <begin position="1108"/>
        <end position="1130"/>
    </location>
</feature>
<feature type="compositionally biased region" description="Polar residues" evidence="1">
    <location>
        <begin position="1012"/>
        <end position="1028"/>
    </location>
</feature>
<accession>A0A6A5KCX8</accession>
<feature type="compositionally biased region" description="Basic and acidic residues" evidence="1">
    <location>
        <begin position="279"/>
        <end position="289"/>
    </location>
</feature>
<feature type="region of interest" description="Disordered" evidence="1">
    <location>
        <begin position="497"/>
        <end position="653"/>
    </location>
</feature>
<feature type="compositionally biased region" description="Acidic residues" evidence="1">
    <location>
        <begin position="565"/>
        <end position="577"/>
    </location>
</feature>
<keyword evidence="4" id="KW-1185">Reference proteome</keyword>
<feature type="compositionally biased region" description="Acidic residues" evidence="1">
    <location>
        <begin position="245"/>
        <end position="259"/>
    </location>
</feature>
<organism evidence="3 4">
    <name type="scientific">Decorospora gaudefroyi</name>
    <dbReference type="NCBI Taxonomy" id="184978"/>
    <lineage>
        <taxon>Eukaryota</taxon>
        <taxon>Fungi</taxon>
        <taxon>Dikarya</taxon>
        <taxon>Ascomycota</taxon>
        <taxon>Pezizomycotina</taxon>
        <taxon>Dothideomycetes</taxon>
        <taxon>Pleosporomycetidae</taxon>
        <taxon>Pleosporales</taxon>
        <taxon>Pleosporineae</taxon>
        <taxon>Pleosporaceae</taxon>
        <taxon>Decorospora</taxon>
    </lineage>
</organism>
<evidence type="ECO:0000313" key="4">
    <source>
        <dbReference type="Proteomes" id="UP000800040"/>
    </source>
</evidence>
<feature type="compositionally biased region" description="Polar residues" evidence="1">
    <location>
        <begin position="818"/>
        <end position="843"/>
    </location>
</feature>
<feature type="compositionally biased region" description="Polar residues" evidence="1">
    <location>
        <begin position="1138"/>
        <end position="1157"/>
    </location>
</feature>
<feature type="region of interest" description="Disordered" evidence="1">
    <location>
        <begin position="1385"/>
        <end position="1417"/>
    </location>
</feature>
<reference evidence="3" key="1">
    <citation type="submission" date="2020-01" db="EMBL/GenBank/DDBJ databases">
        <authorList>
            <consortium name="DOE Joint Genome Institute"/>
            <person name="Haridas S."/>
            <person name="Albert R."/>
            <person name="Binder M."/>
            <person name="Bloem J."/>
            <person name="Labutti K."/>
            <person name="Salamov A."/>
            <person name="Andreopoulos B."/>
            <person name="Baker S.E."/>
            <person name="Barry K."/>
            <person name="Bills G."/>
            <person name="Bluhm B.H."/>
            <person name="Cannon C."/>
            <person name="Castanera R."/>
            <person name="Culley D.E."/>
            <person name="Daum C."/>
            <person name="Ezra D."/>
            <person name="Gonzalez J.B."/>
            <person name="Henrissat B."/>
            <person name="Kuo A."/>
            <person name="Liang C."/>
            <person name="Lipzen A."/>
            <person name="Lutzoni F."/>
            <person name="Magnuson J."/>
            <person name="Mondo S."/>
            <person name="Nolan M."/>
            <person name="Ohm R."/>
            <person name="Pangilinan J."/>
            <person name="Park H.-J."/>
            <person name="Ramirez L."/>
            <person name="Alfaro M."/>
            <person name="Sun H."/>
            <person name="Tritt A."/>
            <person name="Yoshinaga Y."/>
            <person name="Zwiers L.-H."/>
            <person name="Turgeon B.G."/>
            <person name="Goodwin S.B."/>
            <person name="Spatafora J.W."/>
            <person name="Crous P.W."/>
            <person name="Grigoriev I.V."/>
        </authorList>
    </citation>
    <scope>NUCLEOTIDE SEQUENCE</scope>
    <source>
        <strain evidence="3">P77</strain>
    </source>
</reference>
<feature type="region of interest" description="Disordered" evidence="1">
    <location>
        <begin position="932"/>
        <end position="1062"/>
    </location>
</feature>
<dbReference type="CDD" id="cd04497">
    <property type="entry name" value="hPOT1_OB1_like"/>
    <property type="match status" value="1"/>
</dbReference>
<dbReference type="Gene3D" id="2.40.50.140">
    <property type="entry name" value="Nucleic acid-binding proteins"/>
    <property type="match status" value="1"/>
</dbReference>
<evidence type="ECO:0000313" key="3">
    <source>
        <dbReference type="EMBL" id="KAF1834110.1"/>
    </source>
</evidence>
<feature type="region of interest" description="Disordered" evidence="1">
    <location>
        <begin position="242"/>
        <end position="328"/>
    </location>
</feature>
<feature type="region of interest" description="Disordered" evidence="1">
    <location>
        <begin position="762"/>
        <end position="895"/>
    </location>
</feature>
<evidence type="ECO:0000256" key="1">
    <source>
        <dbReference type="SAM" id="MobiDB-lite"/>
    </source>
</evidence>
<dbReference type="Pfam" id="PF02765">
    <property type="entry name" value="POT1"/>
    <property type="match status" value="1"/>
</dbReference>
<dbReference type="GO" id="GO:0003677">
    <property type="term" value="F:DNA binding"/>
    <property type="evidence" value="ECO:0007669"/>
    <property type="project" value="InterPro"/>
</dbReference>
<dbReference type="EMBL" id="ML975307">
    <property type="protein sequence ID" value="KAF1834110.1"/>
    <property type="molecule type" value="Genomic_DNA"/>
</dbReference>
<gene>
    <name evidence="3" type="ORF">BDW02DRAFT_569387</name>
</gene>
<dbReference type="Proteomes" id="UP000800040">
    <property type="component" value="Unassembled WGS sequence"/>
</dbReference>
<feature type="compositionally biased region" description="Polar residues" evidence="1">
    <location>
        <begin position="985"/>
        <end position="1005"/>
    </location>
</feature>
<dbReference type="SUPFAM" id="SSF50249">
    <property type="entry name" value="Nucleic acid-binding proteins"/>
    <property type="match status" value="1"/>
</dbReference>
<dbReference type="InterPro" id="IPR012340">
    <property type="entry name" value="NA-bd_OB-fold"/>
</dbReference>
<feature type="region of interest" description="Disordered" evidence="1">
    <location>
        <begin position="142"/>
        <end position="211"/>
    </location>
</feature>
<feature type="compositionally biased region" description="Low complexity" evidence="1">
    <location>
        <begin position="844"/>
        <end position="853"/>
    </location>
</feature>
<feature type="region of interest" description="Disordered" evidence="1">
    <location>
        <begin position="445"/>
        <end position="478"/>
    </location>
</feature>
<feature type="compositionally biased region" description="Polar residues" evidence="1">
    <location>
        <begin position="293"/>
        <end position="303"/>
    </location>
</feature>
<dbReference type="GO" id="GO:0000781">
    <property type="term" value="C:chromosome, telomeric region"/>
    <property type="evidence" value="ECO:0007669"/>
    <property type="project" value="InterPro"/>
</dbReference>
<dbReference type="InterPro" id="IPR011564">
    <property type="entry name" value="Telomer_end-bd_POT1/Cdc13"/>
</dbReference>
<feature type="region of interest" description="Disordered" evidence="1">
    <location>
        <begin position="62"/>
        <end position="83"/>
    </location>
</feature>
<dbReference type="GO" id="GO:0000723">
    <property type="term" value="P:telomere maintenance"/>
    <property type="evidence" value="ECO:0007669"/>
    <property type="project" value="InterPro"/>
</dbReference>
<feature type="compositionally biased region" description="Polar residues" evidence="1">
    <location>
        <begin position="161"/>
        <end position="172"/>
    </location>
</feature>
<name>A0A6A5KCX8_9PLEO</name>
<dbReference type="OrthoDB" id="5363079at2759"/>
<feature type="compositionally biased region" description="Basic and acidic residues" evidence="1">
    <location>
        <begin position="1385"/>
        <end position="1399"/>
    </location>
</feature>
<feature type="compositionally biased region" description="Acidic residues" evidence="1">
    <location>
        <begin position="149"/>
        <end position="159"/>
    </location>
</feature>
<feature type="compositionally biased region" description="Polar residues" evidence="1">
    <location>
        <begin position="196"/>
        <end position="206"/>
    </location>
</feature>
<sequence length="1417" mass="154498">MATTGVGIGDEVILSLRGAQFIKEGAVHTPGKSIEWELSYTHTAVAHVFRDGSEIAHLDVVDAAPTPAPPSPGRGESSVTPSRAHEYASPAFLKHARLAGGPVFQVPHDPLAHEYDKENEQGHAKKRRRKSYRDWKAWTYSARTPSPEKEDDSVEDALGSEETSPSRATQFPRTPVSPPDPGSLFVAAGPLHDLSSEQPAPSTSPKETALAVDDELVRDADYYELYAGPDEVPLSDAQYAFGGDTEVDTEVNTEEDEEPMQGGPDVVSTGTTEADPEEQEHSQLQRTEDDMTQVESVASQDELVSNRGDSGAPRISMPPPTLSALQTDLPTSVVQGVLTPIGREPASPTLRPQDSATLPLPSPFPGERDVNATSYFGHATTTPQHALPEVEVEEAQELPAEASYIGETSFFSSIGSLKASAFHPNHESAFTPVRFTFGMDGAGFSRPLDVSSPEPEAQSDKEQPASTTDGEIHTTPPHEGLVHEVADDHIHGTAIAASQSSVEEATEEPDVLVLSSGSESEQGERSEAGDNILNRNEQDLGLSPVDETKQNLEAAEDMHPAAGEPQDDDSTDIEMRDDDQQPNTSTRKSPFPNDQPRTVPHSQEEDRSPSVNLDSHSEFVNLEFAAEGSNTMKAPEERTATHTTSQETGINVDFPKVEQTASIEEYATQPALDSSHDYLHDAFPTEHFSQTPEWEQLGEQEHHPDIKMESIEEDSLFPVDESNRRVSREIRTKRTTESLGELMIAVPEDGHKLGELHTISVPATGPARNTRSKTKTSMSPTKEETPLPKRTTRSTRSKVSMTPIPHTAISPPRRRTRSAMSPSQDATQTSPYALRSQSKLLSPTQSASATTRTSSRKLAFHRNIDSISDAGPSQPEDLDPFLTNLVPSQEPGVSQGRYSDVAFVKDSEESVRSEHSLSTVYFSDDWPVAGEPYTSYSDPLERAGSQYPDKTGVRPPPGTAPELRRRPSARTGWKKTDPQVVIEVRSSSPARPNFSFITQPKTSSPGRRLRSAGSTEAASRTASPSPRNVRSARRHVYEPSPEVEEGMGELSDEGTPKAGYQPIDHVLSGEEQDSYSLLQPGATGIDELMRSSPPTDVHTYSRANLHSVINSNRPITPEATQPTKIESQPRLSPERQGESSLLTPQPTQTTSVGLRSSQADMETYTEATTVKTIPKTSPITRSIHGRNVTSVSPTLAGSSSPMIPDAAEQPSIGFSTPLAYYTPLKDLVYFLNRSSQFHSATNPDLLALVTSSSTAAEKAKKGPKHWTTTLHITDASTWPSTSTVQIFRAYHSALPEAEVGDVVLLRAFAVKSLNRQSMLVSGDESAWCVWRWGKPVWGARRGAFGELRAREQVNGPAVERGEGEWSEVEKLRRWYTGRVKGEMLEREDNQAKTRNREVVQDGAEGVDEGKGKRQNAR</sequence>
<feature type="region of interest" description="Disordered" evidence="1">
    <location>
        <begin position="1108"/>
        <end position="1157"/>
    </location>
</feature>
<evidence type="ECO:0000259" key="2">
    <source>
        <dbReference type="SMART" id="SM00976"/>
    </source>
</evidence>
<dbReference type="SMART" id="SM00976">
    <property type="entry name" value="Telo_bind"/>
    <property type="match status" value="1"/>
</dbReference>